<feature type="region of interest" description="Disordered" evidence="5">
    <location>
        <begin position="159"/>
        <end position="342"/>
    </location>
</feature>
<feature type="compositionally biased region" description="Low complexity" evidence="5">
    <location>
        <begin position="218"/>
        <end position="230"/>
    </location>
</feature>
<proteinExistence type="inferred from homology"/>
<dbReference type="CDD" id="cd14498">
    <property type="entry name" value="DSP"/>
    <property type="match status" value="1"/>
</dbReference>
<dbReference type="InterPro" id="IPR000340">
    <property type="entry name" value="Dual-sp_phosphatase_cat-dom"/>
</dbReference>
<feature type="domain" description="Tyrosine-protein phosphatase" evidence="6">
    <location>
        <begin position="8"/>
        <end position="160"/>
    </location>
</feature>
<comment type="caution">
    <text evidence="8">The sequence shown here is derived from an EMBL/GenBank/DDBJ whole genome shotgun (WGS) entry which is preliminary data.</text>
</comment>
<dbReference type="Gene3D" id="3.90.190.10">
    <property type="entry name" value="Protein tyrosine phosphatase superfamily"/>
    <property type="match status" value="1"/>
</dbReference>
<dbReference type="InterPro" id="IPR020422">
    <property type="entry name" value="TYR_PHOSPHATASE_DUAL_dom"/>
</dbReference>
<accession>A0A835YXB0</accession>
<dbReference type="InterPro" id="IPR000387">
    <property type="entry name" value="Tyr_Pase_dom"/>
</dbReference>
<dbReference type="GO" id="GO:0004725">
    <property type="term" value="F:protein tyrosine phosphatase activity"/>
    <property type="evidence" value="ECO:0007669"/>
    <property type="project" value="UniProtKB-EC"/>
</dbReference>
<evidence type="ECO:0000256" key="1">
    <source>
        <dbReference type="ARBA" id="ARBA00008601"/>
    </source>
</evidence>
<dbReference type="SMART" id="SM00195">
    <property type="entry name" value="DSPc"/>
    <property type="match status" value="1"/>
</dbReference>
<feature type="compositionally biased region" description="Low complexity" evidence="5">
    <location>
        <begin position="257"/>
        <end position="288"/>
    </location>
</feature>
<dbReference type="Pfam" id="PF00782">
    <property type="entry name" value="DSPc"/>
    <property type="match status" value="1"/>
</dbReference>
<evidence type="ECO:0000256" key="4">
    <source>
        <dbReference type="ARBA" id="ARBA00022912"/>
    </source>
</evidence>
<organism evidence="8 9">
    <name type="scientific">Tribonema minus</name>
    <dbReference type="NCBI Taxonomy" id="303371"/>
    <lineage>
        <taxon>Eukaryota</taxon>
        <taxon>Sar</taxon>
        <taxon>Stramenopiles</taxon>
        <taxon>Ochrophyta</taxon>
        <taxon>PX clade</taxon>
        <taxon>Xanthophyceae</taxon>
        <taxon>Tribonematales</taxon>
        <taxon>Tribonemataceae</taxon>
        <taxon>Tribonema</taxon>
    </lineage>
</organism>
<keyword evidence="3" id="KW-0378">Hydrolase</keyword>
<feature type="compositionally biased region" description="Low complexity" evidence="5">
    <location>
        <begin position="171"/>
        <end position="207"/>
    </location>
</feature>
<dbReference type="SUPFAM" id="SSF52799">
    <property type="entry name" value="(Phosphotyrosine protein) phosphatases II"/>
    <property type="match status" value="1"/>
</dbReference>
<dbReference type="GO" id="GO:0043409">
    <property type="term" value="P:negative regulation of MAPK cascade"/>
    <property type="evidence" value="ECO:0007669"/>
    <property type="project" value="TreeGrafter"/>
</dbReference>
<keyword evidence="9" id="KW-1185">Reference proteome</keyword>
<dbReference type="PROSITE" id="PS50056">
    <property type="entry name" value="TYR_PHOSPHATASE_2"/>
    <property type="match status" value="1"/>
</dbReference>
<protein>
    <recommendedName>
        <fullName evidence="2">protein-tyrosine-phosphatase</fullName>
        <ecNumber evidence="2">3.1.3.48</ecNumber>
    </recommendedName>
</protein>
<keyword evidence="4" id="KW-0904">Protein phosphatase</keyword>
<name>A0A835YXB0_9STRA</name>
<dbReference type="Proteomes" id="UP000664859">
    <property type="component" value="Unassembled WGS sequence"/>
</dbReference>
<evidence type="ECO:0000313" key="9">
    <source>
        <dbReference type="Proteomes" id="UP000664859"/>
    </source>
</evidence>
<feature type="domain" description="Tyrosine specific protein phosphatases" evidence="7">
    <location>
        <begin position="78"/>
        <end position="139"/>
    </location>
</feature>
<sequence length="342" mass="35827">MSGSGDKRPSQVLPYLYIGSRGHAKSRGLLKELGIKRILNVTPPRTVDPNTGCPNFFEKEGGQNLLYRRIPIMDNRGEDLLQHLESATAFIAAGQYHGSVLVHCHKGVSRSASIVAAYLMKEQGMTLREAMAYLKERRPCVNPHEAFMAQLAEYEQRLKEQRTKEGQRGGAAAANKAATASVKKATMTPARGPSIGPSGPPQQQGPESSDDDERATREPASAAAAGTGASDIGPAMPERLRGSGSQPAAAAEKLLESSIGPALPAPSAAGGDDAQAAASGGAEESIGPAMPPQHSHEQGDKSSGEAGAVSAFADMKRGDKRSSAHPQDQHGAAVERAAKKQK</sequence>
<feature type="compositionally biased region" description="Basic and acidic residues" evidence="5">
    <location>
        <begin position="294"/>
        <end position="303"/>
    </location>
</feature>
<dbReference type="GO" id="GO:0005737">
    <property type="term" value="C:cytoplasm"/>
    <property type="evidence" value="ECO:0007669"/>
    <property type="project" value="TreeGrafter"/>
</dbReference>
<dbReference type="AlphaFoldDB" id="A0A835YXB0"/>
<dbReference type="PROSITE" id="PS50054">
    <property type="entry name" value="TYR_PHOSPHATASE_DUAL"/>
    <property type="match status" value="1"/>
</dbReference>
<gene>
    <name evidence="8" type="ORF">JKP88DRAFT_269821</name>
</gene>
<dbReference type="PROSITE" id="PS00383">
    <property type="entry name" value="TYR_PHOSPHATASE_1"/>
    <property type="match status" value="1"/>
</dbReference>
<comment type="similarity">
    <text evidence="1">Belongs to the protein-tyrosine phosphatase family. Non-receptor class dual specificity subfamily.</text>
</comment>
<dbReference type="EMBL" id="JAFCMP010000212">
    <property type="protein sequence ID" value="KAG5183437.1"/>
    <property type="molecule type" value="Genomic_DNA"/>
</dbReference>
<evidence type="ECO:0000259" key="6">
    <source>
        <dbReference type="PROSITE" id="PS50054"/>
    </source>
</evidence>
<evidence type="ECO:0000256" key="5">
    <source>
        <dbReference type="SAM" id="MobiDB-lite"/>
    </source>
</evidence>
<evidence type="ECO:0000256" key="2">
    <source>
        <dbReference type="ARBA" id="ARBA00013064"/>
    </source>
</evidence>
<dbReference type="OrthoDB" id="10252009at2759"/>
<dbReference type="PANTHER" id="PTHR10159">
    <property type="entry name" value="DUAL SPECIFICITY PROTEIN PHOSPHATASE"/>
    <property type="match status" value="1"/>
</dbReference>
<evidence type="ECO:0000256" key="3">
    <source>
        <dbReference type="ARBA" id="ARBA00022801"/>
    </source>
</evidence>
<evidence type="ECO:0000313" key="8">
    <source>
        <dbReference type="EMBL" id="KAG5183437.1"/>
    </source>
</evidence>
<evidence type="ECO:0000259" key="7">
    <source>
        <dbReference type="PROSITE" id="PS50056"/>
    </source>
</evidence>
<dbReference type="InterPro" id="IPR016130">
    <property type="entry name" value="Tyr_Pase_AS"/>
</dbReference>
<dbReference type="EC" id="3.1.3.48" evidence="2"/>
<dbReference type="PANTHER" id="PTHR10159:SF519">
    <property type="entry name" value="DUAL SPECIFICITY PROTEIN PHOSPHATASE MPK3"/>
    <property type="match status" value="1"/>
</dbReference>
<reference evidence="8" key="1">
    <citation type="submission" date="2021-02" db="EMBL/GenBank/DDBJ databases">
        <title>First Annotated Genome of the Yellow-green Alga Tribonema minus.</title>
        <authorList>
            <person name="Mahan K.M."/>
        </authorList>
    </citation>
    <scope>NUCLEOTIDE SEQUENCE</scope>
    <source>
        <strain evidence="8">UTEX B ZZ1240</strain>
    </source>
</reference>
<dbReference type="InterPro" id="IPR029021">
    <property type="entry name" value="Prot-tyrosine_phosphatase-like"/>
</dbReference>